<evidence type="ECO:0000259" key="7">
    <source>
        <dbReference type="PROSITE" id="PS51192"/>
    </source>
</evidence>
<dbReference type="Gene3D" id="3.60.130.10">
    <property type="entry name" value="Clavaminate synthase-like"/>
    <property type="match status" value="1"/>
</dbReference>
<evidence type="ECO:0000256" key="3">
    <source>
        <dbReference type="ARBA" id="ARBA00022806"/>
    </source>
</evidence>
<keyword evidence="5" id="KW-0560">Oxidoreductase</keyword>
<keyword evidence="4" id="KW-0067">ATP-binding</keyword>
<dbReference type="InterPro" id="IPR001650">
    <property type="entry name" value="Helicase_C-like"/>
</dbReference>
<dbReference type="InterPro" id="IPR027417">
    <property type="entry name" value="P-loop_NTPase"/>
</dbReference>
<comment type="caution">
    <text evidence="9">The sequence shown here is derived from an EMBL/GenBank/DDBJ whole genome shotgun (WGS) entry which is preliminary data.</text>
</comment>
<dbReference type="InterPro" id="IPR038718">
    <property type="entry name" value="SNF2-like_sf"/>
</dbReference>
<proteinExistence type="predicted"/>
<dbReference type="InterPro" id="IPR003819">
    <property type="entry name" value="TauD/TfdA-like"/>
</dbReference>
<feature type="domain" description="Helicase C-terminal" evidence="8">
    <location>
        <begin position="943"/>
        <end position="1095"/>
    </location>
</feature>
<dbReference type="SUPFAM" id="SSF51197">
    <property type="entry name" value="Clavaminate synthase-like"/>
    <property type="match status" value="1"/>
</dbReference>
<dbReference type="Gene3D" id="3.40.50.300">
    <property type="entry name" value="P-loop containing nucleotide triphosphate hydrolases"/>
    <property type="match status" value="1"/>
</dbReference>
<dbReference type="InterPro" id="IPR000330">
    <property type="entry name" value="SNF2_N"/>
</dbReference>
<dbReference type="PANTHER" id="PTHR45626:SF17">
    <property type="entry name" value="HELICASE-LIKE TRANSCRIPTION FACTOR"/>
    <property type="match status" value="1"/>
</dbReference>
<feature type="domain" description="Helicase ATP-binding" evidence="7">
    <location>
        <begin position="517"/>
        <end position="731"/>
    </location>
</feature>
<dbReference type="InterPro" id="IPR050628">
    <property type="entry name" value="SNF2_RAD54_helicase_TF"/>
</dbReference>
<keyword evidence="2" id="KW-0378">Hydrolase</keyword>
<dbReference type="CDD" id="cd18793">
    <property type="entry name" value="SF2_C_SNF"/>
    <property type="match status" value="1"/>
</dbReference>
<dbReference type="PROSITE" id="PS51194">
    <property type="entry name" value="HELICASE_CTER"/>
    <property type="match status" value="1"/>
</dbReference>
<evidence type="ECO:0000259" key="8">
    <source>
        <dbReference type="PROSITE" id="PS51194"/>
    </source>
</evidence>
<evidence type="ECO:0000256" key="5">
    <source>
        <dbReference type="ARBA" id="ARBA00023002"/>
    </source>
</evidence>
<evidence type="ECO:0000256" key="2">
    <source>
        <dbReference type="ARBA" id="ARBA00022801"/>
    </source>
</evidence>
<dbReference type="Pfam" id="PF02668">
    <property type="entry name" value="TauD"/>
    <property type="match status" value="1"/>
</dbReference>
<evidence type="ECO:0000313" key="10">
    <source>
        <dbReference type="Proteomes" id="UP001165189"/>
    </source>
</evidence>
<reference evidence="9" key="1">
    <citation type="submission" date="2023-04" db="EMBL/GenBank/DDBJ databases">
        <title>Aspergillus oryzae var. brunneus NBRC 4377.</title>
        <authorList>
            <person name="Ichikawa N."/>
            <person name="Sato H."/>
            <person name="Tonouchi N."/>
        </authorList>
    </citation>
    <scope>NUCLEOTIDE SEQUENCE</scope>
    <source>
        <strain evidence="9">NBRC 4377</strain>
    </source>
</reference>
<gene>
    <name evidence="9" type="ORF">Aory05_000099300</name>
</gene>
<dbReference type="InterPro" id="IPR049730">
    <property type="entry name" value="SNF2/RAD54-like_C"/>
</dbReference>
<keyword evidence="6" id="KW-0175">Coiled coil</keyword>
<dbReference type="Pfam" id="PF00176">
    <property type="entry name" value="SNF2-rel_dom"/>
    <property type="match status" value="1"/>
</dbReference>
<dbReference type="InterPro" id="IPR042098">
    <property type="entry name" value="TauD-like_sf"/>
</dbReference>
<dbReference type="SMART" id="SM00490">
    <property type="entry name" value="HELICc"/>
    <property type="match status" value="1"/>
</dbReference>
<dbReference type="EMBL" id="BSYB01000003">
    <property type="protein sequence ID" value="GMG41823.1"/>
    <property type="molecule type" value="Genomic_DNA"/>
</dbReference>
<keyword evidence="10" id="KW-1185">Reference proteome</keyword>
<evidence type="ECO:0000256" key="1">
    <source>
        <dbReference type="ARBA" id="ARBA00022741"/>
    </source>
</evidence>
<dbReference type="Proteomes" id="UP001165189">
    <property type="component" value="Unassembled WGS sequence"/>
</dbReference>
<evidence type="ECO:0000256" key="4">
    <source>
        <dbReference type="ARBA" id="ARBA00022840"/>
    </source>
</evidence>
<keyword evidence="1" id="KW-0547">Nucleotide-binding</keyword>
<sequence>MIACPPHYQTFTPNTPGVTFFWVLETPASGGGDTAFTSLTAAYQALSPTFREGLHRLKLLHTSASVGEVARIGQERALKDAVQTEHPLVIGHPVTHDPVLFVNPAIARQVVGYKPEESENLLSFLHNHIRSLDFSCRVSWEKGTVVVWDQVCLLTPRRGKKELQRILKLETDSEWLEWLKSALVAPWWKELHSDCLSKPKSGKPARVSQKVILERLTRGEANGKTRYSARFPEKDDWDLADHLARFVYMVKTENYRSNQGVFFRKNFPEPFMEAIVWALLNYMRSTDGSSILGKRPCSEESKEEPLFCVDLEADEQDSDQPSVGEPEPIDITIEKWREEMIHPRERIILTRYSPNFNPQEKYWQFQLISEALKKAEMASVDGQIENLGDLSTEQNIAWEPTLGHSVDGLDPSVNSQIDHFDPMKIAATADLEASIAAEIDASDFESSMLIIPTEESLERFEKHRKILDNLEYQINNHEEACQILKIANPRAPRMRSMNRSVALKFWQPVAVARLLDIRSNTKVRGAILGDSVGLGKTWVAIAIWEDYNQSVKKAIGEGNEPPPGKPFLVVMPPSLIMQWCAEITRVTDKLQVVLYYGSKTSKEGIRPVKTILHKEHELFDGSPANGRKVVITSYQTFSNRHGSAAAKAWCRRTHQVYMEDIPTPPNGFPHLLDGCFSDVIVDEGHTLRNSDTSQSRAVHWLKASFYLLLTATPIYNSREDVRGYIPLLFRPPSQGDMHMLKELGGDIFKLPPEDPARNVCCTKMAVEEYILDNNVPPMVAGERLRVIFGQIMVRRTLSSRMESFGSRMIGSDIPPTHRRVCTTVYSRKEHDMYTRLSAIHYDGLFMEDPRDPTKIVWNMAKLRKLCLLTSWLGFDHLEHALHAPKIPKACKDLKQGTLGAVFARTIVEEMKPQFQESIYQSIETIVETRRTWVLEFLLKGSPKMRAMLPVLRDQVIVHGEKAMVWTQFPAEQIYVAAILKEANIDAEVFHAGLTRDERMNLVERFTQKHDECMVLICAYNVNAAGMNLQNLCRNVHILTMGLSKSVVNQAIGRVSRLGQERMTFVYEYRLRSSFDEDLVSRSERKALPGLVADLGEGFSFPSISEGEEGLTNRWSAMSVLQGTMNVPMTTSTAQALNTTIPAAATSALSSSARELLAAPFRRFSALSSHVNRLVGLPSMATYLRGSELAGPAGGAVVEATQTAAEAAREGVVEAAAQADSSYHLTDIFQAVIKFSGFFSYLTSRWSLACFTVVKFYLPDSFHGHLALIDQRPLF</sequence>
<dbReference type="PROSITE" id="PS51192">
    <property type="entry name" value="HELICASE_ATP_BIND_1"/>
    <property type="match status" value="1"/>
</dbReference>
<evidence type="ECO:0000256" key="6">
    <source>
        <dbReference type="SAM" id="Coils"/>
    </source>
</evidence>
<accession>A0ABQ6KB29</accession>
<dbReference type="SMART" id="SM00487">
    <property type="entry name" value="DEXDc"/>
    <property type="match status" value="1"/>
</dbReference>
<evidence type="ECO:0000313" key="9">
    <source>
        <dbReference type="EMBL" id="GMG41823.1"/>
    </source>
</evidence>
<dbReference type="Pfam" id="PF00271">
    <property type="entry name" value="Helicase_C"/>
    <property type="match status" value="1"/>
</dbReference>
<dbReference type="PANTHER" id="PTHR45626">
    <property type="entry name" value="TRANSCRIPTION TERMINATION FACTOR 2-RELATED"/>
    <property type="match status" value="1"/>
</dbReference>
<protein>
    <submittedName>
        <fullName evidence="9">Unnamed protein product</fullName>
    </submittedName>
</protein>
<dbReference type="Gene3D" id="3.40.50.10810">
    <property type="entry name" value="Tandem AAA-ATPase domain"/>
    <property type="match status" value="1"/>
</dbReference>
<organism evidence="9 10">
    <name type="scientific">Aspergillus oryzae var. brunneus</name>
    <dbReference type="NCBI Taxonomy" id="332754"/>
    <lineage>
        <taxon>Eukaryota</taxon>
        <taxon>Fungi</taxon>
        <taxon>Dikarya</taxon>
        <taxon>Ascomycota</taxon>
        <taxon>Pezizomycotina</taxon>
        <taxon>Eurotiomycetes</taxon>
        <taxon>Eurotiomycetidae</taxon>
        <taxon>Eurotiales</taxon>
        <taxon>Aspergillaceae</taxon>
        <taxon>Aspergillus</taxon>
        <taxon>Aspergillus subgen. Circumdati</taxon>
    </lineage>
</organism>
<dbReference type="InterPro" id="IPR014001">
    <property type="entry name" value="Helicase_ATP-bd"/>
</dbReference>
<feature type="coiled-coil region" evidence="6">
    <location>
        <begin position="460"/>
        <end position="487"/>
    </location>
</feature>
<name>A0ABQ6KB29_ASPOZ</name>
<keyword evidence="3" id="KW-0347">Helicase</keyword>
<dbReference type="SUPFAM" id="SSF52540">
    <property type="entry name" value="P-loop containing nucleoside triphosphate hydrolases"/>
    <property type="match status" value="2"/>
</dbReference>